<dbReference type="Pfam" id="PF01384">
    <property type="entry name" value="PHO4"/>
    <property type="match status" value="1"/>
</dbReference>
<feature type="transmembrane region" description="Helical" evidence="6">
    <location>
        <begin position="6"/>
        <end position="23"/>
    </location>
</feature>
<evidence type="ECO:0000256" key="3">
    <source>
        <dbReference type="ARBA" id="ARBA00022692"/>
    </source>
</evidence>
<evidence type="ECO:0000313" key="7">
    <source>
        <dbReference type="EMBL" id="CEG12499.1"/>
    </source>
</evidence>
<comment type="subcellular location">
    <subcellularLocation>
        <location evidence="1">Membrane</location>
        <topology evidence="1">Multi-pass membrane protein</topology>
    </subcellularLocation>
</comment>
<evidence type="ECO:0000256" key="5">
    <source>
        <dbReference type="ARBA" id="ARBA00023136"/>
    </source>
</evidence>
<evidence type="ECO:0000256" key="2">
    <source>
        <dbReference type="ARBA" id="ARBA00022448"/>
    </source>
</evidence>
<dbReference type="AlphaFoldDB" id="A0A098EAE9"/>
<name>A0A098EAE9_9ZZZZ</name>
<dbReference type="GO" id="GO:0005315">
    <property type="term" value="F:phosphate transmembrane transporter activity"/>
    <property type="evidence" value="ECO:0007669"/>
    <property type="project" value="InterPro"/>
</dbReference>
<dbReference type="PANTHER" id="PTHR11101:SF80">
    <property type="entry name" value="PHOSPHATE TRANSPORTER"/>
    <property type="match status" value="1"/>
</dbReference>
<gene>
    <name evidence="7" type="ORF">MSIBF_A2380005</name>
</gene>
<organism evidence="7">
    <name type="scientific">groundwater metagenome</name>
    <dbReference type="NCBI Taxonomy" id="717931"/>
    <lineage>
        <taxon>unclassified sequences</taxon>
        <taxon>metagenomes</taxon>
        <taxon>ecological metagenomes</taxon>
    </lineage>
</organism>
<dbReference type="PANTHER" id="PTHR11101">
    <property type="entry name" value="PHOSPHATE TRANSPORTER"/>
    <property type="match status" value="1"/>
</dbReference>
<dbReference type="GO" id="GO:0035435">
    <property type="term" value="P:phosphate ion transmembrane transport"/>
    <property type="evidence" value="ECO:0007669"/>
    <property type="project" value="TreeGrafter"/>
</dbReference>
<keyword evidence="2" id="KW-0813">Transport</keyword>
<accession>A0A098EAE9</accession>
<keyword evidence="5 6" id="KW-0472">Membrane</keyword>
<dbReference type="EMBL" id="CCXY01000155">
    <property type="protein sequence ID" value="CEG12499.1"/>
    <property type="molecule type" value="Genomic_DNA"/>
</dbReference>
<evidence type="ECO:0000256" key="4">
    <source>
        <dbReference type="ARBA" id="ARBA00022989"/>
    </source>
</evidence>
<proteinExistence type="predicted"/>
<dbReference type="GO" id="GO:0016020">
    <property type="term" value="C:membrane"/>
    <property type="evidence" value="ECO:0007669"/>
    <property type="project" value="UniProtKB-SubCell"/>
</dbReference>
<evidence type="ECO:0000256" key="1">
    <source>
        <dbReference type="ARBA" id="ARBA00004141"/>
    </source>
</evidence>
<keyword evidence="3 6" id="KW-0812">Transmembrane</keyword>
<reference evidence="7" key="1">
    <citation type="submission" date="2014-09" db="EMBL/GenBank/DDBJ databases">
        <authorList>
            <person name="Probst J Alexander"/>
        </authorList>
    </citation>
    <scope>NUCLEOTIDE SEQUENCE</scope>
</reference>
<feature type="transmembrane region" description="Helical" evidence="6">
    <location>
        <begin position="44"/>
        <end position="63"/>
    </location>
</feature>
<evidence type="ECO:0000256" key="6">
    <source>
        <dbReference type="SAM" id="Phobius"/>
    </source>
</evidence>
<sequence length="72" mass="7768">MDVVIIVAIIVIFALIFDYFNGFHDAANILATTVSTRALSPKKALILGVTFQFIGAVSVVSILCNGRNCAFY</sequence>
<protein>
    <recommendedName>
        <fullName evidence="8">Low-affinity inorganic phosphate transporter</fullName>
    </recommendedName>
</protein>
<keyword evidence="4 6" id="KW-1133">Transmembrane helix</keyword>
<evidence type="ECO:0008006" key="8">
    <source>
        <dbReference type="Google" id="ProtNLM"/>
    </source>
</evidence>
<dbReference type="InterPro" id="IPR001204">
    <property type="entry name" value="Phos_transporter"/>
</dbReference>